<dbReference type="Pfam" id="PF24104">
    <property type="entry name" value="At5g52880_ARM"/>
    <property type="match status" value="1"/>
</dbReference>
<dbReference type="Proteomes" id="UP000485058">
    <property type="component" value="Unassembled WGS sequence"/>
</dbReference>
<gene>
    <name evidence="2" type="ORF">HaLaN_08917</name>
</gene>
<evidence type="ECO:0000313" key="2">
    <source>
        <dbReference type="EMBL" id="GFH13105.1"/>
    </source>
</evidence>
<reference evidence="2 3" key="1">
    <citation type="submission" date="2020-02" db="EMBL/GenBank/DDBJ databases">
        <title>Draft genome sequence of Haematococcus lacustris strain NIES-144.</title>
        <authorList>
            <person name="Morimoto D."/>
            <person name="Nakagawa S."/>
            <person name="Yoshida T."/>
            <person name="Sawayama S."/>
        </authorList>
    </citation>
    <scope>NUCLEOTIDE SEQUENCE [LARGE SCALE GENOMIC DNA]</scope>
    <source>
        <strain evidence="2 3">NIES-144</strain>
    </source>
</reference>
<organism evidence="2 3">
    <name type="scientific">Haematococcus lacustris</name>
    <name type="common">Green alga</name>
    <name type="synonym">Haematococcus pluvialis</name>
    <dbReference type="NCBI Taxonomy" id="44745"/>
    <lineage>
        <taxon>Eukaryota</taxon>
        <taxon>Viridiplantae</taxon>
        <taxon>Chlorophyta</taxon>
        <taxon>core chlorophytes</taxon>
        <taxon>Chlorophyceae</taxon>
        <taxon>CS clade</taxon>
        <taxon>Chlamydomonadales</taxon>
        <taxon>Haematococcaceae</taxon>
        <taxon>Haematococcus</taxon>
    </lineage>
</organism>
<proteinExistence type="predicted"/>
<evidence type="ECO:0000313" key="3">
    <source>
        <dbReference type="Proteomes" id="UP000485058"/>
    </source>
</evidence>
<protein>
    <submittedName>
        <fullName evidence="2">F-box domain-containing protein</fullName>
    </submittedName>
</protein>
<sequence length="83" mass="9402">MERYAALELHTALSQWCTRIRATEELRACFQHLYTKHAAKPMQASMFKDALLAVQQCDSRAPCQQAVEQLVQAATAVLPQQKK</sequence>
<name>A0A699YV39_HAELA</name>
<keyword evidence="3" id="KW-1185">Reference proteome</keyword>
<dbReference type="EMBL" id="BLLF01000575">
    <property type="protein sequence ID" value="GFH13105.1"/>
    <property type="molecule type" value="Genomic_DNA"/>
</dbReference>
<feature type="non-terminal residue" evidence="2">
    <location>
        <position position="1"/>
    </location>
</feature>
<accession>A0A699YV39</accession>
<evidence type="ECO:0000259" key="1">
    <source>
        <dbReference type="Pfam" id="PF24104"/>
    </source>
</evidence>
<dbReference type="InterPro" id="IPR057039">
    <property type="entry name" value="At5g52880_ARM"/>
</dbReference>
<feature type="domain" description="F-box protein At5g52880-like ARM repeats region" evidence="1">
    <location>
        <begin position="1"/>
        <end position="83"/>
    </location>
</feature>
<comment type="caution">
    <text evidence="2">The sequence shown here is derived from an EMBL/GenBank/DDBJ whole genome shotgun (WGS) entry which is preliminary data.</text>
</comment>
<dbReference type="AlphaFoldDB" id="A0A699YV39"/>